<feature type="compositionally biased region" description="Basic and acidic residues" evidence="1">
    <location>
        <begin position="402"/>
        <end position="426"/>
    </location>
</feature>
<evidence type="ECO:0000313" key="3">
    <source>
        <dbReference type="Proteomes" id="UP000636800"/>
    </source>
</evidence>
<dbReference type="GO" id="GO:0003743">
    <property type="term" value="F:translation initiation factor activity"/>
    <property type="evidence" value="ECO:0007669"/>
    <property type="project" value="InterPro"/>
</dbReference>
<feature type="compositionally biased region" description="Basic and acidic residues" evidence="1">
    <location>
        <begin position="442"/>
        <end position="457"/>
    </location>
</feature>
<feature type="compositionally biased region" description="Low complexity" evidence="1">
    <location>
        <begin position="106"/>
        <end position="118"/>
    </location>
</feature>
<keyword evidence="3" id="KW-1185">Reference proteome</keyword>
<dbReference type="AlphaFoldDB" id="A0A835VD20"/>
<feature type="region of interest" description="Disordered" evidence="1">
    <location>
        <begin position="300"/>
        <end position="344"/>
    </location>
</feature>
<feature type="region of interest" description="Disordered" evidence="1">
    <location>
        <begin position="393"/>
        <end position="534"/>
    </location>
</feature>
<dbReference type="PANTHER" id="PTHR32091:SF4">
    <property type="entry name" value="OS07G0546100 PROTEIN"/>
    <property type="match status" value="1"/>
</dbReference>
<evidence type="ECO:0000313" key="2">
    <source>
        <dbReference type="EMBL" id="KAG0496179.1"/>
    </source>
</evidence>
<evidence type="ECO:0008006" key="4">
    <source>
        <dbReference type="Google" id="ProtNLM"/>
    </source>
</evidence>
<name>A0A835VD20_VANPL</name>
<protein>
    <recommendedName>
        <fullName evidence="4">Eukaryotic translation initiation factor-related</fullName>
    </recommendedName>
</protein>
<dbReference type="PANTHER" id="PTHR32091">
    <property type="entry name" value="EUKARYOTIC TRANSLATION INITIATION FACTOR 4B"/>
    <property type="match status" value="1"/>
</dbReference>
<feature type="compositionally biased region" description="Basic and acidic residues" evidence="1">
    <location>
        <begin position="94"/>
        <end position="104"/>
    </location>
</feature>
<dbReference type="InterPro" id="IPR010433">
    <property type="entry name" value="EIF-4B_pln"/>
</dbReference>
<dbReference type="OrthoDB" id="40902at2759"/>
<sequence length="592" mass="64894">MSKKKFATGSTTMTLKDFHGGSIPSELPLPSAPGITTRQPDRPGSWGASSIVAGVSAAPRVDHQRPRPGSSGGHPRILDERGPAFLSTPSFIGRHFDEDERKPFDASSAPRRPSISAAETTQPPPVVAAPGASVRSDVKKPVSSSVVAHHLSPSPGVSTSSAGNAWAIKKELPVSGAANCELPRVLPPENLSEVAVASRFAQASAIEKISSGRWQSKPPDVEVIRFQDVKIWDLEPGMRLRIGNDEDCHDERGFHYSGVKGENLDRDSDGVQLHERGRPTLHPEAREKNVTGFQSDFSISVSHDGRLPASQHQQTPDETLERPKLKLLPRTKPLETSDSQMPDFKQGYQHSPTSILMEPAQEMHGAASTMKPSSVGTDALSLPVERPKLNLKPRSQPVELGESEKERKTVFGGARPRELVLKERGVDATGNPEILAQTNRLNKPDALKIESKIERTEPSTAEGRNLKDSERKDNRSGYEKSDAQRNSRKNDNWRSRTGETEKTAVERLAEPETWRKPIEPPKPETPPGPRLGKAASALELAEAFSRSMSDSRVDNRYAKQRMIPSRTQLPFSRLTGTREVYSGSSQRQINGY</sequence>
<feature type="compositionally biased region" description="Basic and acidic residues" evidence="1">
    <location>
        <begin position="262"/>
        <end position="284"/>
    </location>
</feature>
<feature type="compositionally biased region" description="Low complexity" evidence="1">
    <location>
        <begin position="44"/>
        <end position="58"/>
    </location>
</feature>
<gene>
    <name evidence="2" type="ORF">HPP92_000870</name>
</gene>
<dbReference type="EMBL" id="JADCNL010000001">
    <property type="protein sequence ID" value="KAG0496179.1"/>
    <property type="molecule type" value="Genomic_DNA"/>
</dbReference>
<dbReference type="GO" id="GO:0003729">
    <property type="term" value="F:mRNA binding"/>
    <property type="evidence" value="ECO:0007669"/>
    <property type="project" value="TreeGrafter"/>
</dbReference>
<feature type="compositionally biased region" description="Low complexity" evidence="1">
    <location>
        <begin position="326"/>
        <end position="336"/>
    </location>
</feature>
<dbReference type="Proteomes" id="UP000636800">
    <property type="component" value="Chromosome 1"/>
</dbReference>
<feature type="region of interest" description="Disordered" evidence="1">
    <location>
        <begin position="259"/>
        <end position="284"/>
    </location>
</feature>
<evidence type="ECO:0000256" key="1">
    <source>
        <dbReference type="SAM" id="MobiDB-lite"/>
    </source>
</evidence>
<reference evidence="2 3" key="1">
    <citation type="journal article" date="2020" name="Nat. Food">
        <title>A phased Vanilla planifolia genome enables genetic improvement of flavour and production.</title>
        <authorList>
            <person name="Hasing T."/>
            <person name="Tang H."/>
            <person name="Brym M."/>
            <person name="Khazi F."/>
            <person name="Huang T."/>
            <person name="Chambers A.H."/>
        </authorList>
    </citation>
    <scope>NUCLEOTIDE SEQUENCE [LARGE SCALE GENOMIC DNA]</scope>
    <source>
        <tissue evidence="2">Leaf</tissue>
    </source>
</reference>
<comment type="caution">
    <text evidence="2">The sequence shown here is derived from an EMBL/GenBank/DDBJ whole genome shotgun (WGS) entry which is preliminary data.</text>
</comment>
<proteinExistence type="predicted"/>
<accession>A0A835VD20</accession>
<feature type="region of interest" description="Disordered" evidence="1">
    <location>
        <begin position="1"/>
        <end position="135"/>
    </location>
</feature>
<feature type="compositionally biased region" description="Basic and acidic residues" evidence="1">
    <location>
        <begin position="464"/>
        <end position="522"/>
    </location>
</feature>
<organism evidence="2 3">
    <name type="scientific">Vanilla planifolia</name>
    <name type="common">Vanilla</name>
    <dbReference type="NCBI Taxonomy" id="51239"/>
    <lineage>
        <taxon>Eukaryota</taxon>
        <taxon>Viridiplantae</taxon>
        <taxon>Streptophyta</taxon>
        <taxon>Embryophyta</taxon>
        <taxon>Tracheophyta</taxon>
        <taxon>Spermatophyta</taxon>
        <taxon>Magnoliopsida</taxon>
        <taxon>Liliopsida</taxon>
        <taxon>Asparagales</taxon>
        <taxon>Orchidaceae</taxon>
        <taxon>Vanilloideae</taxon>
        <taxon>Vanilleae</taxon>
        <taxon>Vanilla</taxon>
    </lineage>
</organism>